<dbReference type="SMART" id="SM00341">
    <property type="entry name" value="HRDC"/>
    <property type="match status" value="2"/>
</dbReference>
<dbReference type="Gene3D" id="1.10.150.80">
    <property type="entry name" value="HRDC domain"/>
    <property type="match status" value="2"/>
</dbReference>
<dbReference type="EMBL" id="JQBL01000014">
    <property type="protein sequence ID" value="KRN50079.1"/>
    <property type="molecule type" value="Genomic_DNA"/>
</dbReference>
<name>A0A0R2HAU7_9FIRM</name>
<reference evidence="2 3" key="1">
    <citation type="journal article" date="2015" name="Genome Announc.">
        <title>Expanding the biotechnology potential of lactobacilli through comparative genomics of 213 strains and associated genera.</title>
        <authorList>
            <person name="Sun Z."/>
            <person name="Harris H.M."/>
            <person name="McCann A."/>
            <person name="Guo C."/>
            <person name="Argimon S."/>
            <person name="Zhang W."/>
            <person name="Yang X."/>
            <person name="Jeffery I.B."/>
            <person name="Cooney J.C."/>
            <person name="Kagawa T.F."/>
            <person name="Liu W."/>
            <person name="Song Y."/>
            <person name="Salvetti E."/>
            <person name="Wrobel A."/>
            <person name="Rasinkangas P."/>
            <person name="Parkhill J."/>
            <person name="Rea M.C."/>
            <person name="O'Sullivan O."/>
            <person name="Ritari J."/>
            <person name="Douillard F.P."/>
            <person name="Paul Ross R."/>
            <person name="Yang R."/>
            <person name="Briner A.E."/>
            <person name="Felis G.E."/>
            <person name="de Vos W.M."/>
            <person name="Barrangou R."/>
            <person name="Klaenhammer T.R."/>
            <person name="Caufield P.W."/>
            <person name="Cui Y."/>
            <person name="Zhang H."/>
            <person name="O'Toole P.W."/>
        </authorList>
    </citation>
    <scope>NUCLEOTIDE SEQUENCE [LARGE SCALE GENOMIC DNA]</scope>
    <source>
        <strain evidence="2 3">DSM 20405</strain>
    </source>
</reference>
<evidence type="ECO:0000313" key="3">
    <source>
        <dbReference type="Proteomes" id="UP000051841"/>
    </source>
</evidence>
<dbReference type="GO" id="GO:0003676">
    <property type="term" value="F:nucleic acid binding"/>
    <property type="evidence" value="ECO:0007669"/>
    <property type="project" value="InterPro"/>
</dbReference>
<organism evidence="2 3">
    <name type="scientific">Kandleria vitulina DSM 20405</name>
    <dbReference type="NCBI Taxonomy" id="1410657"/>
    <lineage>
        <taxon>Bacteria</taxon>
        <taxon>Bacillati</taxon>
        <taxon>Bacillota</taxon>
        <taxon>Erysipelotrichia</taxon>
        <taxon>Erysipelotrichales</taxon>
        <taxon>Coprobacillaceae</taxon>
        <taxon>Kandleria</taxon>
    </lineage>
</organism>
<gene>
    <name evidence="2" type="ORF">IV49_GL000429</name>
</gene>
<dbReference type="InterPro" id="IPR010997">
    <property type="entry name" value="HRDC-like_sf"/>
</dbReference>
<dbReference type="SUPFAM" id="SSF47819">
    <property type="entry name" value="HRDC-like"/>
    <property type="match status" value="2"/>
</dbReference>
<dbReference type="GO" id="GO:0000166">
    <property type="term" value="F:nucleotide binding"/>
    <property type="evidence" value="ECO:0007669"/>
    <property type="project" value="InterPro"/>
</dbReference>
<evidence type="ECO:0000313" key="2">
    <source>
        <dbReference type="EMBL" id="KRN50079.1"/>
    </source>
</evidence>
<dbReference type="InterPro" id="IPR002121">
    <property type="entry name" value="HRDC_dom"/>
</dbReference>
<feature type="domain" description="HRDC" evidence="1">
    <location>
        <begin position="23"/>
        <end position="103"/>
    </location>
</feature>
<accession>A0A0R2HAU7</accession>
<feature type="domain" description="HRDC" evidence="1">
    <location>
        <begin position="119"/>
        <end position="199"/>
    </location>
</feature>
<dbReference type="Proteomes" id="UP000051841">
    <property type="component" value="Unassembled WGS sequence"/>
</dbReference>
<comment type="caution">
    <text evidence="2">The sequence shown here is derived from an EMBL/GenBank/DDBJ whole genome shotgun (WGS) entry which is preliminary data.</text>
</comment>
<dbReference type="PROSITE" id="PS50967">
    <property type="entry name" value="HRDC"/>
    <property type="match status" value="2"/>
</dbReference>
<evidence type="ECO:0000259" key="1">
    <source>
        <dbReference type="PROSITE" id="PS50967"/>
    </source>
</evidence>
<dbReference type="Pfam" id="PF00570">
    <property type="entry name" value="HRDC"/>
    <property type="match status" value="2"/>
</dbReference>
<dbReference type="PATRIC" id="fig|1410657.5.peg.457"/>
<protein>
    <recommendedName>
        <fullName evidence="1">HRDC domain-containing protein</fullName>
    </recommendedName>
</protein>
<proteinExistence type="predicted"/>
<keyword evidence="3" id="KW-1185">Reference proteome</keyword>
<dbReference type="InterPro" id="IPR044876">
    <property type="entry name" value="HRDC_dom_sf"/>
</dbReference>
<sequence length="317" mass="37379">MLFSFGTGYNEIKEVLAMTFQLNADGELLLKQLKSLRSKMADEALVPVYFIFSNNSLLDMIIKLPKTKEEMLMVERVGEKGYNRYGEPFLKLINEFTKTHTPPFHEGKPFKKPYRSFLNKKGRELFQGLSLIREEIAKRNNMEPSALIDDQTITNLIVLLPFTREEFIRIIGVRKDTRELYMDVFLEFICVFTNHQKERYYHIANDFPEEFFISKNQAERFVYKDYQTASEIAKALSELNNANKLIKATDITRRIKKYDCYYNDPFGHIIITDAGYKFGLVKEERTGKKGKHYEVVLYNKEAQKKIVNWFIKDIYKI</sequence>
<dbReference type="AlphaFoldDB" id="A0A0R2HAU7"/>